<sequence length="278" mass="31574">MPVDYRAPNINARRLGLYLQRAREFVELTYDEAAFVARCDVEWLIRVETGFASPAPEEVERILTSYDVREAEVADIMIDLASRPDGPAWLARHAPRMKASTRDILISESEASVVRTFGVQLVPALARCETYFRRLEPEIHPDLDVDEEWDLLHHRQTYRAAGRPRVLDVIVDERALTLHVEPDVMAAQLRHLLDLGADPDTVVRVIPKRAAFYELRAHPFDLLEFPGVGDRLGLSHTALGTDFCPTDLTGTWEFIEERSALAPDRSRFHLLDLLADLA</sequence>
<dbReference type="InterPro" id="IPR010982">
    <property type="entry name" value="Lambda_DNA-bd_dom_sf"/>
</dbReference>
<dbReference type="Proteomes" id="UP001501842">
    <property type="component" value="Unassembled WGS sequence"/>
</dbReference>
<dbReference type="RefSeq" id="WP_344457020.1">
    <property type="nucleotide sequence ID" value="NZ_BAAATZ010000034.1"/>
</dbReference>
<organism evidence="2 3">
    <name type="scientific">Actinocorallia aurantiaca</name>
    <dbReference type="NCBI Taxonomy" id="46204"/>
    <lineage>
        <taxon>Bacteria</taxon>
        <taxon>Bacillati</taxon>
        <taxon>Actinomycetota</taxon>
        <taxon>Actinomycetes</taxon>
        <taxon>Streptosporangiales</taxon>
        <taxon>Thermomonosporaceae</taxon>
        <taxon>Actinocorallia</taxon>
    </lineage>
</organism>
<dbReference type="Pfam" id="PF13560">
    <property type="entry name" value="HTH_31"/>
    <property type="match status" value="1"/>
</dbReference>
<name>A0ABP6HAM5_9ACTN</name>
<dbReference type="Pfam" id="PF19054">
    <property type="entry name" value="DUF5753"/>
    <property type="match status" value="1"/>
</dbReference>
<comment type="caution">
    <text evidence="2">The sequence shown here is derived from an EMBL/GenBank/DDBJ whole genome shotgun (WGS) entry which is preliminary data.</text>
</comment>
<dbReference type="SUPFAM" id="SSF47413">
    <property type="entry name" value="lambda repressor-like DNA-binding domains"/>
    <property type="match status" value="1"/>
</dbReference>
<protein>
    <submittedName>
        <fullName evidence="2">Helix-turn-helix transcriptional regulator</fullName>
    </submittedName>
</protein>
<accession>A0ABP6HAM5</accession>
<dbReference type="EMBL" id="BAAATZ010000034">
    <property type="protein sequence ID" value="GAA2737445.1"/>
    <property type="molecule type" value="Genomic_DNA"/>
</dbReference>
<evidence type="ECO:0000313" key="3">
    <source>
        <dbReference type="Proteomes" id="UP001501842"/>
    </source>
</evidence>
<reference evidence="3" key="1">
    <citation type="journal article" date="2019" name="Int. J. Syst. Evol. Microbiol.">
        <title>The Global Catalogue of Microorganisms (GCM) 10K type strain sequencing project: providing services to taxonomists for standard genome sequencing and annotation.</title>
        <authorList>
            <consortium name="The Broad Institute Genomics Platform"/>
            <consortium name="The Broad Institute Genome Sequencing Center for Infectious Disease"/>
            <person name="Wu L."/>
            <person name="Ma J."/>
        </authorList>
    </citation>
    <scope>NUCLEOTIDE SEQUENCE [LARGE SCALE GENOMIC DNA]</scope>
    <source>
        <strain evidence="3">JCM 8201</strain>
    </source>
</reference>
<evidence type="ECO:0000313" key="2">
    <source>
        <dbReference type="EMBL" id="GAA2737445.1"/>
    </source>
</evidence>
<evidence type="ECO:0000259" key="1">
    <source>
        <dbReference type="Pfam" id="PF19054"/>
    </source>
</evidence>
<proteinExistence type="predicted"/>
<keyword evidence="3" id="KW-1185">Reference proteome</keyword>
<gene>
    <name evidence="2" type="ORF">GCM10010439_67590</name>
</gene>
<dbReference type="InterPro" id="IPR043917">
    <property type="entry name" value="DUF5753"/>
</dbReference>
<feature type="domain" description="DUF5753" evidence="1">
    <location>
        <begin position="102"/>
        <end position="254"/>
    </location>
</feature>